<evidence type="ECO:0000256" key="1">
    <source>
        <dbReference type="ARBA" id="ARBA00004141"/>
    </source>
</evidence>
<evidence type="ECO:0000256" key="2">
    <source>
        <dbReference type="ARBA" id="ARBA00022692"/>
    </source>
</evidence>
<dbReference type="InterPro" id="IPR003825">
    <property type="entry name" value="Colicin-V_CvpA"/>
</dbReference>
<comment type="subcellular location">
    <subcellularLocation>
        <location evidence="1">Membrane</location>
        <topology evidence="1">Multi-pass membrane protein</topology>
    </subcellularLocation>
</comment>
<dbReference type="Proteomes" id="UP000644147">
    <property type="component" value="Unassembled WGS sequence"/>
</dbReference>
<feature type="transmembrane region" description="Helical" evidence="5">
    <location>
        <begin position="142"/>
        <end position="161"/>
    </location>
</feature>
<feature type="transmembrane region" description="Helical" evidence="5">
    <location>
        <begin position="24"/>
        <end position="47"/>
    </location>
</feature>
<dbReference type="Pfam" id="PF02674">
    <property type="entry name" value="Colicin_V"/>
    <property type="match status" value="1"/>
</dbReference>
<protein>
    <submittedName>
        <fullName evidence="6">CvpA family protein</fullName>
    </submittedName>
</protein>
<keyword evidence="7" id="KW-1185">Reference proteome</keyword>
<accession>A0ABS1C5D2</accession>
<organism evidence="6 7">
    <name type="scientific">Adhaeribacter terrigena</name>
    <dbReference type="NCBI Taxonomy" id="2793070"/>
    <lineage>
        <taxon>Bacteria</taxon>
        <taxon>Pseudomonadati</taxon>
        <taxon>Bacteroidota</taxon>
        <taxon>Cytophagia</taxon>
        <taxon>Cytophagales</taxon>
        <taxon>Hymenobacteraceae</taxon>
        <taxon>Adhaeribacter</taxon>
    </lineage>
</organism>
<evidence type="ECO:0000313" key="7">
    <source>
        <dbReference type="Proteomes" id="UP000644147"/>
    </source>
</evidence>
<sequence length="172" mass="18377">MTTFDWFLAVPIAYGAFMGFRKGLLLEIVSLVALIIGVLGGLKLLNVAIPVMKSFIGDVFGLLPLLTFLVVFVLIILGVRMVGILLKKVIGLTPLGLFDNVLGAGIGALKWCMAIGLLLYVSQMAGISIAENASRTSVIYPYVVKATPLALDMIGFMLPFAKSLLSVLKGLF</sequence>
<dbReference type="PANTHER" id="PTHR37306:SF1">
    <property type="entry name" value="COLICIN V PRODUCTION PROTEIN"/>
    <property type="match status" value="1"/>
</dbReference>
<keyword evidence="2 5" id="KW-0812">Transmembrane</keyword>
<name>A0ABS1C5D2_9BACT</name>
<dbReference type="PANTHER" id="PTHR37306">
    <property type="entry name" value="COLICIN V PRODUCTION PROTEIN"/>
    <property type="match status" value="1"/>
</dbReference>
<evidence type="ECO:0000256" key="4">
    <source>
        <dbReference type="ARBA" id="ARBA00023136"/>
    </source>
</evidence>
<keyword evidence="4 5" id="KW-0472">Membrane</keyword>
<keyword evidence="3 5" id="KW-1133">Transmembrane helix</keyword>
<proteinExistence type="predicted"/>
<dbReference type="EMBL" id="JAEHFX010000009">
    <property type="protein sequence ID" value="MBK0404392.1"/>
    <property type="molecule type" value="Genomic_DNA"/>
</dbReference>
<dbReference type="RefSeq" id="WP_200507234.1">
    <property type="nucleotide sequence ID" value="NZ_JAEHFX010000009.1"/>
</dbReference>
<comment type="caution">
    <text evidence="6">The sequence shown here is derived from an EMBL/GenBank/DDBJ whole genome shotgun (WGS) entry which is preliminary data.</text>
</comment>
<gene>
    <name evidence="6" type="ORF">I5M27_15445</name>
</gene>
<evidence type="ECO:0000313" key="6">
    <source>
        <dbReference type="EMBL" id="MBK0404392.1"/>
    </source>
</evidence>
<feature type="transmembrane region" description="Helical" evidence="5">
    <location>
        <begin position="101"/>
        <end position="121"/>
    </location>
</feature>
<evidence type="ECO:0000256" key="5">
    <source>
        <dbReference type="SAM" id="Phobius"/>
    </source>
</evidence>
<feature type="transmembrane region" description="Helical" evidence="5">
    <location>
        <begin position="59"/>
        <end position="81"/>
    </location>
</feature>
<reference evidence="6 7" key="1">
    <citation type="submission" date="2020-12" db="EMBL/GenBank/DDBJ databases">
        <title>Bacterial novel species Adhaeribacter sp. BT258 isolated from soil.</title>
        <authorList>
            <person name="Jung H.-Y."/>
        </authorList>
    </citation>
    <scope>NUCLEOTIDE SEQUENCE [LARGE SCALE GENOMIC DNA]</scope>
    <source>
        <strain evidence="6 7">BT258</strain>
    </source>
</reference>
<evidence type="ECO:0000256" key="3">
    <source>
        <dbReference type="ARBA" id="ARBA00022989"/>
    </source>
</evidence>